<name>A0A8S4R9L4_9NEOP</name>
<gene>
    <name evidence="1" type="primary">jg23310</name>
    <name evidence="1" type="ORF">PAEG_LOCUS11461</name>
</gene>
<dbReference type="Proteomes" id="UP000838756">
    <property type="component" value="Unassembled WGS sequence"/>
</dbReference>
<dbReference type="OrthoDB" id="7465766at2759"/>
<accession>A0A8S4R9L4</accession>
<dbReference type="EMBL" id="CAKXAJ010024975">
    <property type="protein sequence ID" value="CAH2233492.1"/>
    <property type="molecule type" value="Genomic_DNA"/>
</dbReference>
<sequence length="96" mass="11127">MICLSLYCLIASATFLACVPVCYRQMEVQKFMRKKYQFIVERKYFANNAGPGARGSYDLYITIEYPYFDGPRVLFSFLRPGPLHPPVFLPDCPRLC</sequence>
<evidence type="ECO:0000313" key="2">
    <source>
        <dbReference type="Proteomes" id="UP000838756"/>
    </source>
</evidence>
<keyword evidence="2" id="KW-1185">Reference proteome</keyword>
<proteinExistence type="predicted"/>
<reference evidence="1" key="1">
    <citation type="submission" date="2022-03" db="EMBL/GenBank/DDBJ databases">
        <authorList>
            <person name="Lindestad O."/>
        </authorList>
    </citation>
    <scope>NUCLEOTIDE SEQUENCE</scope>
</reference>
<organism evidence="1 2">
    <name type="scientific">Pararge aegeria aegeria</name>
    <dbReference type="NCBI Taxonomy" id="348720"/>
    <lineage>
        <taxon>Eukaryota</taxon>
        <taxon>Metazoa</taxon>
        <taxon>Ecdysozoa</taxon>
        <taxon>Arthropoda</taxon>
        <taxon>Hexapoda</taxon>
        <taxon>Insecta</taxon>
        <taxon>Pterygota</taxon>
        <taxon>Neoptera</taxon>
        <taxon>Endopterygota</taxon>
        <taxon>Lepidoptera</taxon>
        <taxon>Glossata</taxon>
        <taxon>Ditrysia</taxon>
        <taxon>Papilionoidea</taxon>
        <taxon>Nymphalidae</taxon>
        <taxon>Satyrinae</taxon>
        <taxon>Satyrini</taxon>
        <taxon>Parargina</taxon>
        <taxon>Pararge</taxon>
    </lineage>
</organism>
<dbReference type="AlphaFoldDB" id="A0A8S4R9L4"/>
<protein>
    <submittedName>
        <fullName evidence="1">Jg23310 protein</fullName>
    </submittedName>
</protein>
<evidence type="ECO:0000313" key="1">
    <source>
        <dbReference type="EMBL" id="CAH2233492.1"/>
    </source>
</evidence>
<comment type="caution">
    <text evidence="1">The sequence shown here is derived from an EMBL/GenBank/DDBJ whole genome shotgun (WGS) entry which is preliminary data.</text>
</comment>